<dbReference type="InterPro" id="IPR024607">
    <property type="entry name" value="Sulfatase_CS"/>
</dbReference>
<dbReference type="AlphaFoldDB" id="A0ABD0LM38"/>
<dbReference type="GO" id="GO:0008484">
    <property type="term" value="F:sulfuric ester hydrolase activity"/>
    <property type="evidence" value="ECO:0007669"/>
    <property type="project" value="UniProtKB-ARBA"/>
</dbReference>
<dbReference type="CDD" id="cd16029">
    <property type="entry name" value="4-S"/>
    <property type="match status" value="1"/>
</dbReference>
<evidence type="ECO:0000256" key="4">
    <source>
        <dbReference type="ARBA" id="ARBA00022801"/>
    </source>
</evidence>
<dbReference type="InterPro" id="IPR017850">
    <property type="entry name" value="Alkaline_phosphatase_core_sf"/>
</dbReference>
<evidence type="ECO:0000256" key="5">
    <source>
        <dbReference type="ARBA" id="ARBA00022837"/>
    </source>
</evidence>
<gene>
    <name evidence="10" type="ORF">BaRGS_00008329</name>
</gene>
<evidence type="ECO:0000256" key="6">
    <source>
        <dbReference type="ARBA" id="ARBA00023180"/>
    </source>
</evidence>
<keyword evidence="6" id="KW-0325">Glycoprotein</keyword>
<dbReference type="Gene3D" id="3.30.1120.10">
    <property type="match status" value="1"/>
</dbReference>
<organism evidence="10 11">
    <name type="scientific">Batillaria attramentaria</name>
    <dbReference type="NCBI Taxonomy" id="370345"/>
    <lineage>
        <taxon>Eukaryota</taxon>
        <taxon>Metazoa</taxon>
        <taxon>Spiralia</taxon>
        <taxon>Lophotrochozoa</taxon>
        <taxon>Mollusca</taxon>
        <taxon>Gastropoda</taxon>
        <taxon>Caenogastropoda</taxon>
        <taxon>Sorbeoconcha</taxon>
        <taxon>Cerithioidea</taxon>
        <taxon>Batillariidae</taxon>
        <taxon>Batillaria</taxon>
    </lineage>
</organism>
<dbReference type="InterPro" id="IPR000917">
    <property type="entry name" value="Sulfatase_N"/>
</dbReference>
<keyword evidence="5" id="KW-0106">Calcium</keyword>
<reference evidence="10 11" key="1">
    <citation type="journal article" date="2023" name="Sci. Data">
        <title>Genome assembly of the Korean intertidal mud-creeper Batillaria attramentaria.</title>
        <authorList>
            <person name="Patra A.K."/>
            <person name="Ho P.T."/>
            <person name="Jun S."/>
            <person name="Lee S.J."/>
            <person name="Kim Y."/>
            <person name="Won Y.J."/>
        </authorList>
    </citation>
    <scope>NUCLEOTIDE SEQUENCE [LARGE SCALE GENOMIC DNA]</scope>
    <source>
        <strain evidence="10">Wonlab-2016</strain>
    </source>
</reference>
<dbReference type="PROSITE" id="PS00149">
    <property type="entry name" value="SULFATASE_2"/>
    <property type="match status" value="1"/>
</dbReference>
<dbReference type="PANTHER" id="PTHR10342">
    <property type="entry name" value="ARYLSULFATASE"/>
    <property type="match status" value="1"/>
</dbReference>
<evidence type="ECO:0000256" key="7">
    <source>
        <dbReference type="SAM" id="MobiDB-lite"/>
    </source>
</evidence>
<dbReference type="Proteomes" id="UP001519460">
    <property type="component" value="Unassembled WGS sequence"/>
</dbReference>
<comment type="caution">
    <text evidence="10">The sequence shown here is derived from an EMBL/GenBank/DDBJ whole genome shotgun (WGS) entry which is preliminary data.</text>
</comment>
<keyword evidence="3" id="KW-0479">Metal-binding</keyword>
<dbReference type="Pfam" id="PF00884">
    <property type="entry name" value="Sulfatase"/>
    <property type="match status" value="1"/>
</dbReference>
<keyword evidence="4" id="KW-0378">Hydrolase</keyword>
<name>A0ABD0LM38_9CAEN</name>
<feature type="domain" description="Sulfatase N-terminal" evidence="9">
    <location>
        <begin position="33"/>
        <end position="325"/>
    </location>
</feature>
<evidence type="ECO:0000256" key="1">
    <source>
        <dbReference type="ARBA" id="ARBA00001913"/>
    </source>
</evidence>
<feature type="region of interest" description="Disordered" evidence="7">
    <location>
        <begin position="449"/>
        <end position="472"/>
    </location>
</feature>
<evidence type="ECO:0000313" key="10">
    <source>
        <dbReference type="EMBL" id="KAK7500422.1"/>
    </source>
</evidence>
<evidence type="ECO:0000313" key="11">
    <source>
        <dbReference type="Proteomes" id="UP001519460"/>
    </source>
</evidence>
<comment type="cofactor">
    <cofactor evidence="1">
        <name>Ca(2+)</name>
        <dbReference type="ChEBI" id="CHEBI:29108"/>
    </cofactor>
</comment>
<accession>A0ABD0LM38</accession>
<evidence type="ECO:0000256" key="8">
    <source>
        <dbReference type="SAM" id="SignalP"/>
    </source>
</evidence>
<evidence type="ECO:0000256" key="3">
    <source>
        <dbReference type="ARBA" id="ARBA00022723"/>
    </source>
</evidence>
<dbReference type="SUPFAM" id="SSF53649">
    <property type="entry name" value="Alkaline phosphatase-like"/>
    <property type="match status" value="1"/>
</dbReference>
<evidence type="ECO:0000256" key="2">
    <source>
        <dbReference type="ARBA" id="ARBA00008779"/>
    </source>
</evidence>
<sequence>MEDRRWILFSSVLMTTLFVRPLSALSASQQQPPHIVFIVADDLGWNDVGWRDPNMYTPNLDRLARAGTILSNSYVQPLCSPTRSAILSGYFPYHIGRQKAFLSPALKLLPEALREFGYATHMVGKWHLGYCNWQYTPTFRGFDTFYGFYNGEGAYDFRRDEAVSWEDAGKYSTSLFADRAMDVLMTHDKSQPLFLYLPFQAPHFPLQVPNYYEDEFCSHIQDTKRRTYCGMVAMLDEAVGNITDLMETLGYMNNTLLVFTSDNGGRPEDAGNNWPLRGAKGTLWEGGTRGTGFIYSRTLLPNQGTVHEGLMHAVDWFPTIMSLVGGMAPIGIDGVSQWESIVTGSESPRTEFVYNIDEIDNNAAIRLGDWKLIEGSPGDFNDWYPPPDDDVGQTTAIHDAEDTVSARQLRLFNIKDDPTERNDVKDEYPEVLAEMKERLRKWRESLVPANFPPDDPAADPNNFDGVWSPGWC</sequence>
<dbReference type="Gene3D" id="3.40.720.10">
    <property type="entry name" value="Alkaline Phosphatase, subunit A"/>
    <property type="match status" value="1"/>
</dbReference>
<dbReference type="GO" id="GO:0046872">
    <property type="term" value="F:metal ion binding"/>
    <property type="evidence" value="ECO:0007669"/>
    <property type="project" value="UniProtKB-KW"/>
</dbReference>
<dbReference type="InterPro" id="IPR047115">
    <property type="entry name" value="ARSB"/>
</dbReference>
<keyword evidence="8" id="KW-0732">Signal</keyword>
<dbReference type="PANTHER" id="PTHR10342:SF273">
    <property type="entry name" value="RE14504P"/>
    <property type="match status" value="1"/>
</dbReference>
<dbReference type="EMBL" id="JACVVK020000037">
    <property type="protein sequence ID" value="KAK7500422.1"/>
    <property type="molecule type" value="Genomic_DNA"/>
</dbReference>
<comment type="similarity">
    <text evidence="2">Belongs to the sulfatase family.</text>
</comment>
<evidence type="ECO:0000259" key="9">
    <source>
        <dbReference type="Pfam" id="PF00884"/>
    </source>
</evidence>
<feature type="signal peptide" evidence="8">
    <location>
        <begin position="1"/>
        <end position="24"/>
    </location>
</feature>
<protein>
    <recommendedName>
        <fullName evidence="9">Sulfatase N-terminal domain-containing protein</fullName>
    </recommendedName>
</protein>
<keyword evidence="11" id="KW-1185">Reference proteome</keyword>
<proteinExistence type="inferred from homology"/>
<feature type="chain" id="PRO_5044795181" description="Sulfatase N-terminal domain-containing protein" evidence="8">
    <location>
        <begin position="25"/>
        <end position="472"/>
    </location>
</feature>